<dbReference type="OrthoDB" id="2195084at2759"/>
<feature type="domain" description="Phosphoribulokinase/uridine kinase" evidence="1">
    <location>
        <begin position="26"/>
        <end position="136"/>
    </location>
</feature>
<dbReference type="SUPFAM" id="SSF52540">
    <property type="entry name" value="P-loop containing nucleoside triphosphate hydrolases"/>
    <property type="match status" value="1"/>
</dbReference>
<reference evidence="2 3" key="1">
    <citation type="submission" date="2018-10" db="EMBL/GenBank/DDBJ databases">
        <title>Draft genome sequence of the microsporidian Tubulinosema ratisbonensis.</title>
        <authorList>
            <person name="Polonais V."/>
            <person name="Peyretaillade E."/>
            <person name="Niehus S."/>
            <person name="Wawrzyniak I."/>
            <person name="Franchet A."/>
            <person name="Gaspin C."/>
            <person name="Reichstadt M."/>
            <person name="Belser C."/>
            <person name="Labadie K."/>
            <person name="Delbac F."/>
            <person name="Ferrandon D."/>
        </authorList>
    </citation>
    <scope>NUCLEOTIDE SEQUENCE [LARGE SCALE GENOMIC DNA]</scope>
    <source>
        <strain evidence="2 3">Franzen</strain>
    </source>
</reference>
<gene>
    <name evidence="2" type="ORF">TUBRATIS_16460</name>
</gene>
<dbReference type="GO" id="GO:0005524">
    <property type="term" value="F:ATP binding"/>
    <property type="evidence" value="ECO:0007669"/>
    <property type="project" value="InterPro"/>
</dbReference>
<dbReference type="InterPro" id="IPR006083">
    <property type="entry name" value="PRK/URK"/>
</dbReference>
<evidence type="ECO:0000313" key="3">
    <source>
        <dbReference type="Proteomes" id="UP000282876"/>
    </source>
</evidence>
<dbReference type="Gene3D" id="3.40.50.300">
    <property type="entry name" value="P-loop containing nucleotide triphosphate hydrolases"/>
    <property type="match status" value="1"/>
</dbReference>
<dbReference type="GO" id="GO:0016301">
    <property type="term" value="F:kinase activity"/>
    <property type="evidence" value="ECO:0007669"/>
    <property type="project" value="InterPro"/>
</dbReference>
<organism evidence="2 3">
    <name type="scientific">Tubulinosema ratisbonensis</name>
    <dbReference type="NCBI Taxonomy" id="291195"/>
    <lineage>
        <taxon>Eukaryota</taxon>
        <taxon>Fungi</taxon>
        <taxon>Fungi incertae sedis</taxon>
        <taxon>Microsporidia</taxon>
        <taxon>Tubulinosematoidea</taxon>
        <taxon>Tubulinosematidae</taxon>
        <taxon>Tubulinosema</taxon>
    </lineage>
</organism>
<sequence length="282" mass="33355">MTSSEMETNLLDIITSKLNTNKKIKVIAIQGPSTSGKTTLSFALQVLLKLANKSCYVLNLDDFFQTKPQNDEFYDYENPSIIRWDKVFHLLKSFDEEREVLEIFKFKFKNSLSSGPIYIDNPKPEYLIVEGLHSHYLFSDEFFCFKEVKFNKSLEQIDFDVAFKKNPMNYQNFSVLKIGLTIGKNEMIEIRSKRDAKERSFDDETIRKQLEYVWQGTEKWIYNYKKTKPDIIIENGTFNFECLNLLKMCFIKYWVQYEGLNMNIFNLSPFKVPEFTDCEKNT</sequence>
<keyword evidence="3" id="KW-1185">Reference proteome</keyword>
<protein>
    <recommendedName>
        <fullName evidence="1">Phosphoribulokinase/uridine kinase domain-containing protein</fullName>
    </recommendedName>
</protein>
<proteinExistence type="predicted"/>
<dbReference type="Pfam" id="PF00485">
    <property type="entry name" value="PRK"/>
    <property type="match status" value="1"/>
</dbReference>
<dbReference type="InterPro" id="IPR027417">
    <property type="entry name" value="P-loop_NTPase"/>
</dbReference>
<accession>A0A437AL03</accession>
<evidence type="ECO:0000313" key="2">
    <source>
        <dbReference type="EMBL" id="RVD91881.1"/>
    </source>
</evidence>
<dbReference type="AlphaFoldDB" id="A0A437AL03"/>
<dbReference type="PANTHER" id="PTHR10285">
    <property type="entry name" value="URIDINE KINASE"/>
    <property type="match status" value="1"/>
</dbReference>
<comment type="caution">
    <text evidence="2">The sequence shown here is derived from an EMBL/GenBank/DDBJ whole genome shotgun (WGS) entry which is preliminary data.</text>
</comment>
<evidence type="ECO:0000259" key="1">
    <source>
        <dbReference type="Pfam" id="PF00485"/>
    </source>
</evidence>
<dbReference type="Proteomes" id="UP000282876">
    <property type="component" value="Unassembled WGS sequence"/>
</dbReference>
<name>A0A437AL03_9MICR</name>
<dbReference type="EMBL" id="RCSS01000382">
    <property type="protein sequence ID" value="RVD91881.1"/>
    <property type="molecule type" value="Genomic_DNA"/>
</dbReference>
<dbReference type="VEuPathDB" id="MicrosporidiaDB:TUBRATIS_16460"/>